<gene>
    <name evidence="1" type="ORF">EV697_101194</name>
</gene>
<reference evidence="1 2" key="1">
    <citation type="submission" date="2019-03" db="EMBL/GenBank/DDBJ databases">
        <title>Genomic Encyclopedia of Type Strains, Phase IV (KMG-IV): sequencing the most valuable type-strain genomes for metagenomic binning, comparative biology and taxonomic classification.</title>
        <authorList>
            <person name="Goeker M."/>
        </authorList>
    </citation>
    <scope>NUCLEOTIDE SEQUENCE [LARGE SCALE GENOMIC DNA]</scope>
    <source>
        <strain evidence="1 2">DSM 28231</strain>
    </source>
</reference>
<keyword evidence="2" id="KW-1185">Reference proteome</keyword>
<dbReference type="Proteomes" id="UP000294841">
    <property type="component" value="Unassembled WGS sequence"/>
</dbReference>
<dbReference type="SUPFAM" id="SSF51735">
    <property type="entry name" value="NAD(P)-binding Rossmann-fold domains"/>
    <property type="match status" value="1"/>
</dbReference>
<dbReference type="GO" id="GO:0005737">
    <property type="term" value="C:cytoplasm"/>
    <property type="evidence" value="ECO:0007669"/>
    <property type="project" value="TreeGrafter"/>
</dbReference>
<proteinExistence type="predicted"/>
<protein>
    <submittedName>
        <fullName evidence="1">Nucleoside-diphosphate-sugar epimerase</fullName>
    </submittedName>
</protein>
<sequence length="279" mass="31270">MKSVSIVGLGWLGVPLGLYLRHLGWHVKGSKSTYDGVESMRLLRFETYYLELTPDLNVDPDDLSELLSADALVITIPPNQYLFNLSSYVQSIKNLVNEALLYGIEHIIFLSSTSVFPNQSGFFDEEMFIEPDTDIGKTLLEIENWLLSLPNVDCDVIRLGGLIGDDRHPAYSLAGRENISQGNSPVNLVHVDDCARAIQLLLEAPSCRAIYHLVAPQHPTKADYYQFVAKQLDIKPASFSCAKADPQRIILGDKICQELGFVYQYPDPYLMLPNFIAPY</sequence>
<dbReference type="InterPro" id="IPR051783">
    <property type="entry name" value="NAD(P)-dependent_oxidoreduct"/>
</dbReference>
<evidence type="ECO:0000313" key="1">
    <source>
        <dbReference type="EMBL" id="TCP14066.1"/>
    </source>
</evidence>
<dbReference type="GO" id="GO:0004029">
    <property type="term" value="F:aldehyde dehydrogenase (NAD+) activity"/>
    <property type="evidence" value="ECO:0007669"/>
    <property type="project" value="TreeGrafter"/>
</dbReference>
<name>A0A4R2N2H0_9PAST</name>
<dbReference type="PANTHER" id="PTHR48079:SF6">
    <property type="entry name" value="NAD(P)-BINDING DOMAIN-CONTAINING PROTEIN-RELATED"/>
    <property type="match status" value="1"/>
</dbReference>
<dbReference type="OrthoDB" id="751203at2"/>
<evidence type="ECO:0000313" key="2">
    <source>
        <dbReference type="Proteomes" id="UP000294841"/>
    </source>
</evidence>
<dbReference type="InterPro" id="IPR036291">
    <property type="entry name" value="NAD(P)-bd_dom_sf"/>
</dbReference>
<dbReference type="CDD" id="cd05266">
    <property type="entry name" value="SDR_a4"/>
    <property type="match status" value="1"/>
</dbReference>
<dbReference type="Gene3D" id="3.40.50.720">
    <property type="entry name" value="NAD(P)-binding Rossmann-like Domain"/>
    <property type="match status" value="1"/>
</dbReference>
<dbReference type="PANTHER" id="PTHR48079">
    <property type="entry name" value="PROTEIN YEEZ"/>
    <property type="match status" value="1"/>
</dbReference>
<accession>A0A4R2N2H0</accession>
<dbReference type="AlphaFoldDB" id="A0A4R2N2H0"/>
<comment type="caution">
    <text evidence="1">The sequence shown here is derived from an EMBL/GenBank/DDBJ whole genome shotgun (WGS) entry which is preliminary data.</text>
</comment>
<organism evidence="1 2">
    <name type="scientific">Bisgaardia hudsonensis</name>
    <dbReference type="NCBI Taxonomy" id="109472"/>
    <lineage>
        <taxon>Bacteria</taxon>
        <taxon>Pseudomonadati</taxon>
        <taxon>Pseudomonadota</taxon>
        <taxon>Gammaproteobacteria</taxon>
        <taxon>Pasteurellales</taxon>
        <taxon>Pasteurellaceae</taxon>
        <taxon>Bisgaardia</taxon>
    </lineage>
</organism>
<dbReference type="EMBL" id="SLXI01000001">
    <property type="protein sequence ID" value="TCP14066.1"/>
    <property type="molecule type" value="Genomic_DNA"/>
</dbReference>
<dbReference type="RefSeq" id="WP_132021634.1">
    <property type="nucleotide sequence ID" value="NZ_CP016605.1"/>
</dbReference>